<dbReference type="KEGG" id="pgb:H744_1c1588"/>
<keyword evidence="2" id="KW-1185">Reference proteome</keyword>
<name>A0A0C5W530_9GAMM</name>
<accession>A0A0C5W530</accession>
<evidence type="ECO:0000313" key="1">
    <source>
        <dbReference type="EMBL" id="AJR06606.1"/>
    </source>
</evidence>
<dbReference type="STRING" id="658445.H744_1c1588"/>
<sequence length="240" mass="26332">MQVWVTTTYQLSSTTSLTLRSNSNQSNSGAAAFGLQHRCCFWAQRDLTHVSLTNADTAVINLPNSGSCSLRHNLDIDLNSDGAAEHFVLIQDRYFCGSGGCTAVIFDNQGNIISQMSVVKPPVLLAESTSNGWRDFMVWSNGAFRLMKSSGDSYPTNPSLEPEVDRNASQQAAMAKVEETELYQQDGYDIAPTRATKIWAPSSIYHFTFKHYGDPRAVYHAQVDMASGVVEISHNAVPAK</sequence>
<organism evidence="1 2">
    <name type="scientific">Photobacterium gaetbulicola Gung47</name>
    <dbReference type="NCBI Taxonomy" id="658445"/>
    <lineage>
        <taxon>Bacteria</taxon>
        <taxon>Pseudomonadati</taxon>
        <taxon>Pseudomonadota</taxon>
        <taxon>Gammaproteobacteria</taxon>
        <taxon>Vibrionales</taxon>
        <taxon>Vibrionaceae</taxon>
        <taxon>Photobacterium</taxon>
    </lineage>
</organism>
<protein>
    <submittedName>
        <fullName evidence="1">Uncharacterized protein</fullName>
    </submittedName>
</protein>
<dbReference type="EMBL" id="CP005973">
    <property type="protein sequence ID" value="AJR06606.1"/>
    <property type="molecule type" value="Genomic_DNA"/>
</dbReference>
<evidence type="ECO:0000313" key="2">
    <source>
        <dbReference type="Proteomes" id="UP000032303"/>
    </source>
</evidence>
<reference evidence="1 2" key="1">
    <citation type="submission" date="2013-05" db="EMBL/GenBank/DDBJ databases">
        <title>Complete genome sequence of the lipase-producing bacterium Photobacterium gaetbulicola Gung47.</title>
        <authorList>
            <person name="Kim Y.-O."/>
        </authorList>
    </citation>
    <scope>NUCLEOTIDE SEQUENCE [LARGE SCALE GENOMIC DNA]</scope>
    <source>
        <strain evidence="1 2">Gung47</strain>
    </source>
</reference>
<dbReference type="PATRIC" id="fig|658445.3.peg.1717"/>
<dbReference type="Proteomes" id="UP000032303">
    <property type="component" value="Chromosome 1"/>
</dbReference>
<gene>
    <name evidence="1" type="ORF">H744_1c1588</name>
</gene>
<dbReference type="HOGENOM" id="CLU_1155558_0_0_6"/>
<dbReference type="AlphaFoldDB" id="A0A0C5W530"/>
<proteinExistence type="predicted"/>